<protein>
    <submittedName>
        <fullName evidence="2">Uncharacterized protein</fullName>
    </submittedName>
</protein>
<evidence type="ECO:0000256" key="1">
    <source>
        <dbReference type="SAM" id="MobiDB-lite"/>
    </source>
</evidence>
<accession>A0A7J7Y000</accession>
<dbReference type="AlphaFoldDB" id="A0A7J7Y000"/>
<evidence type="ECO:0000313" key="3">
    <source>
        <dbReference type="Proteomes" id="UP000527355"/>
    </source>
</evidence>
<dbReference type="EMBL" id="JABWUV010000005">
    <property type="protein sequence ID" value="KAF6355271.1"/>
    <property type="molecule type" value="Genomic_DNA"/>
</dbReference>
<sequence>MPRPRRLTGLITLNETQLAEGASGARVGPVPGDAKACHGRACGCLSPTRPRLEPPRTPGEPVWQLLRQVTFSAVQPGRPREGRSPRARGSLLLLGRQRPRQTGQAPWSPGDGFALVEGPSLASPSGSSCFIRG</sequence>
<organism evidence="2 3">
    <name type="scientific">Myotis myotis</name>
    <name type="common">Greater mouse-eared bat</name>
    <name type="synonym">Vespertilio myotis</name>
    <dbReference type="NCBI Taxonomy" id="51298"/>
    <lineage>
        <taxon>Eukaryota</taxon>
        <taxon>Metazoa</taxon>
        <taxon>Chordata</taxon>
        <taxon>Craniata</taxon>
        <taxon>Vertebrata</taxon>
        <taxon>Euteleostomi</taxon>
        <taxon>Mammalia</taxon>
        <taxon>Eutheria</taxon>
        <taxon>Laurasiatheria</taxon>
        <taxon>Chiroptera</taxon>
        <taxon>Yangochiroptera</taxon>
        <taxon>Vespertilionidae</taxon>
        <taxon>Myotis</taxon>
    </lineage>
</organism>
<name>A0A7J7Y000_MYOMY</name>
<reference evidence="2 3" key="1">
    <citation type="journal article" date="2020" name="Nature">
        <title>Six reference-quality genomes reveal evolution of bat adaptations.</title>
        <authorList>
            <person name="Jebb D."/>
            <person name="Huang Z."/>
            <person name="Pippel M."/>
            <person name="Hughes G.M."/>
            <person name="Lavrichenko K."/>
            <person name="Devanna P."/>
            <person name="Winkler S."/>
            <person name="Jermiin L.S."/>
            <person name="Skirmuntt E.C."/>
            <person name="Katzourakis A."/>
            <person name="Burkitt-Gray L."/>
            <person name="Ray D.A."/>
            <person name="Sullivan K.A.M."/>
            <person name="Roscito J.G."/>
            <person name="Kirilenko B.M."/>
            <person name="Davalos L.M."/>
            <person name="Corthals A.P."/>
            <person name="Power M.L."/>
            <person name="Jones G."/>
            <person name="Ransome R.D."/>
            <person name="Dechmann D.K.N."/>
            <person name="Locatelli A.G."/>
            <person name="Puechmaille S.J."/>
            <person name="Fedrigo O."/>
            <person name="Jarvis E.D."/>
            <person name="Hiller M."/>
            <person name="Vernes S.C."/>
            <person name="Myers E.W."/>
            <person name="Teeling E.C."/>
        </authorList>
    </citation>
    <scope>NUCLEOTIDE SEQUENCE [LARGE SCALE GENOMIC DNA]</scope>
    <source>
        <strain evidence="2">MMyoMyo1</strain>
        <tissue evidence="2">Flight muscle</tissue>
    </source>
</reference>
<proteinExistence type="predicted"/>
<comment type="caution">
    <text evidence="2">The sequence shown here is derived from an EMBL/GenBank/DDBJ whole genome shotgun (WGS) entry which is preliminary data.</text>
</comment>
<keyword evidence="3" id="KW-1185">Reference proteome</keyword>
<gene>
    <name evidence="2" type="ORF">mMyoMyo1_011449</name>
</gene>
<feature type="region of interest" description="Disordered" evidence="1">
    <location>
        <begin position="75"/>
        <end position="112"/>
    </location>
</feature>
<dbReference type="Proteomes" id="UP000527355">
    <property type="component" value="Unassembled WGS sequence"/>
</dbReference>
<evidence type="ECO:0000313" key="2">
    <source>
        <dbReference type="EMBL" id="KAF6355271.1"/>
    </source>
</evidence>